<gene>
    <name evidence="1" type="ORF">Patl1_25973</name>
</gene>
<evidence type="ECO:0000313" key="2">
    <source>
        <dbReference type="Proteomes" id="UP001164250"/>
    </source>
</evidence>
<protein>
    <submittedName>
        <fullName evidence="1">Uncharacterized protein</fullName>
    </submittedName>
</protein>
<sequence>MPAIYIAPPVWLVSPLFLFHFHTSPTFLFLFLSLLLLNFSAFPLKPTSNITKMVATDKLFTLSQASEHNTPKDCWLIIHGKKLTDFKGFDI</sequence>
<evidence type="ECO:0000313" key="1">
    <source>
        <dbReference type="EMBL" id="KAJ0093400.1"/>
    </source>
</evidence>
<organism evidence="1 2">
    <name type="scientific">Pistacia atlantica</name>
    <dbReference type="NCBI Taxonomy" id="434234"/>
    <lineage>
        <taxon>Eukaryota</taxon>
        <taxon>Viridiplantae</taxon>
        <taxon>Streptophyta</taxon>
        <taxon>Embryophyta</taxon>
        <taxon>Tracheophyta</taxon>
        <taxon>Spermatophyta</taxon>
        <taxon>Magnoliopsida</taxon>
        <taxon>eudicotyledons</taxon>
        <taxon>Gunneridae</taxon>
        <taxon>Pentapetalae</taxon>
        <taxon>rosids</taxon>
        <taxon>malvids</taxon>
        <taxon>Sapindales</taxon>
        <taxon>Anacardiaceae</taxon>
        <taxon>Pistacia</taxon>
    </lineage>
</organism>
<comment type="caution">
    <text evidence="1">The sequence shown here is derived from an EMBL/GenBank/DDBJ whole genome shotgun (WGS) entry which is preliminary data.</text>
</comment>
<proteinExistence type="predicted"/>
<dbReference type="EMBL" id="CM047903">
    <property type="protein sequence ID" value="KAJ0093400.1"/>
    <property type="molecule type" value="Genomic_DNA"/>
</dbReference>
<reference evidence="2" key="1">
    <citation type="journal article" date="2023" name="G3 (Bethesda)">
        <title>Genome assembly and association tests identify interacting loci associated with vigor, precocity, and sex in interspecific pistachio rootstocks.</title>
        <authorList>
            <person name="Palmer W."/>
            <person name="Jacygrad E."/>
            <person name="Sagayaradj S."/>
            <person name="Cavanaugh K."/>
            <person name="Han R."/>
            <person name="Bertier L."/>
            <person name="Beede B."/>
            <person name="Kafkas S."/>
            <person name="Golino D."/>
            <person name="Preece J."/>
            <person name="Michelmore R."/>
        </authorList>
    </citation>
    <scope>NUCLEOTIDE SEQUENCE [LARGE SCALE GENOMIC DNA]</scope>
</reference>
<dbReference type="Proteomes" id="UP001164250">
    <property type="component" value="Chromosome 7"/>
</dbReference>
<accession>A0ACC1B3A0</accession>
<name>A0ACC1B3A0_9ROSI</name>
<keyword evidence="2" id="KW-1185">Reference proteome</keyword>